<reference evidence="5 6" key="1">
    <citation type="journal article" date="2024" name="Nat. Commun.">
        <title>Phylogenomics reveals the evolutionary origins of lichenization in chlorophyte algae.</title>
        <authorList>
            <person name="Puginier C."/>
            <person name="Libourel C."/>
            <person name="Otte J."/>
            <person name="Skaloud P."/>
            <person name="Haon M."/>
            <person name="Grisel S."/>
            <person name="Petersen M."/>
            <person name="Berrin J.G."/>
            <person name="Delaux P.M."/>
            <person name="Dal Grande F."/>
            <person name="Keller J."/>
        </authorList>
    </citation>
    <scope>NUCLEOTIDE SEQUENCE [LARGE SCALE GENOMIC DNA]</scope>
    <source>
        <strain evidence="5 6">SAG 216-7</strain>
    </source>
</reference>
<sequence length="139" mass="16367">MEGQSTATSQPGPDGDYWLVDYVDIWSNHTPYPFNQLPKTYSFMVRNSLMWRIGYYGQQPRFIHVPTQTVSSLFVSKQVGEAFQHYQPDLVVSVHPLMQLVPLRVLRQQESRQPRHVPLWIRQVWASLDAVVRQQRTWL</sequence>
<organism evidence="5 6">
    <name type="scientific">Coccomyxa subellipsoidea</name>
    <dbReference type="NCBI Taxonomy" id="248742"/>
    <lineage>
        <taxon>Eukaryota</taxon>
        <taxon>Viridiplantae</taxon>
        <taxon>Chlorophyta</taxon>
        <taxon>core chlorophytes</taxon>
        <taxon>Trebouxiophyceae</taxon>
        <taxon>Trebouxiophyceae incertae sedis</taxon>
        <taxon>Coccomyxaceae</taxon>
        <taxon>Coccomyxa</taxon>
    </lineage>
</organism>
<gene>
    <name evidence="5" type="ORF">WJX75_005143</name>
</gene>
<keyword evidence="2" id="KW-0328">Glycosyltransferase</keyword>
<dbReference type="InterPro" id="IPR009695">
    <property type="entry name" value="Diacylglyc_glucosyltr_N"/>
</dbReference>
<name>A0ABR2YYB2_9CHLO</name>
<keyword evidence="3" id="KW-0808">Transferase</keyword>
<dbReference type="Proteomes" id="UP001491310">
    <property type="component" value="Unassembled WGS sequence"/>
</dbReference>
<evidence type="ECO:0000256" key="2">
    <source>
        <dbReference type="ARBA" id="ARBA00022676"/>
    </source>
</evidence>
<dbReference type="Pfam" id="PF06925">
    <property type="entry name" value="MGDG_synth"/>
    <property type="match status" value="1"/>
</dbReference>
<evidence type="ECO:0000259" key="4">
    <source>
        <dbReference type="Pfam" id="PF06925"/>
    </source>
</evidence>
<keyword evidence="6" id="KW-1185">Reference proteome</keyword>
<proteinExistence type="inferred from homology"/>
<dbReference type="PANTHER" id="PTHR43025:SF3">
    <property type="entry name" value="MONOGALACTOSYLDIACYLGLYCEROL SYNTHASE 1, CHLOROPLASTIC"/>
    <property type="match status" value="1"/>
</dbReference>
<evidence type="ECO:0000256" key="3">
    <source>
        <dbReference type="ARBA" id="ARBA00022679"/>
    </source>
</evidence>
<comment type="caution">
    <text evidence="5">The sequence shown here is derived from an EMBL/GenBank/DDBJ whole genome shotgun (WGS) entry which is preliminary data.</text>
</comment>
<dbReference type="PANTHER" id="PTHR43025">
    <property type="entry name" value="MONOGALACTOSYLDIACYLGLYCEROL SYNTHASE"/>
    <property type="match status" value="1"/>
</dbReference>
<protein>
    <recommendedName>
        <fullName evidence="4">Diacylglycerol glucosyltransferase N-terminal domain-containing protein</fullName>
    </recommendedName>
</protein>
<dbReference type="EMBL" id="JALJOT010000003">
    <property type="protein sequence ID" value="KAK9916632.1"/>
    <property type="molecule type" value="Genomic_DNA"/>
</dbReference>
<feature type="domain" description="Diacylglycerol glucosyltransferase N-terminal" evidence="4">
    <location>
        <begin position="20"/>
        <end position="112"/>
    </location>
</feature>
<accession>A0ABR2YYB2</accession>
<evidence type="ECO:0000313" key="5">
    <source>
        <dbReference type="EMBL" id="KAK9916632.1"/>
    </source>
</evidence>
<comment type="similarity">
    <text evidence="1">Belongs to the glycosyltransferase 28 family.</text>
</comment>
<dbReference type="InterPro" id="IPR050519">
    <property type="entry name" value="Glycosyltransf_28_UgtP"/>
</dbReference>
<evidence type="ECO:0000313" key="6">
    <source>
        <dbReference type="Proteomes" id="UP001491310"/>
    </source>
</evidence>
<evidence type="ECO:0000256" key="1">
    <source>
        <dbReference type="ARBA" id="ARBA00006962"/>
    </source>
</evidence>